<dbReference type="Gene3D" id="3.30.420.10">
    <property type="entry name" value="Ribonuclease H-like superfamily/Ribonuclease H"/>
    <property type="match status" value="1"/>
</dbReference>
<dbReference type="PANTHER" id="PTHR46564:SF1">
    <property type="entry name" value="TRANSPOSASE"/>
    <property type="match status" value="1"/>
</dbReference>
<dbReference type="SUPFAM" id="SSF46689">
    <property type="entry name" value="Homeodomain-like"/>
    <property type="match status" value="1"/>
</dbReference>
<dbReference type="EMBL" id="JARQWQ010000133">
    <property type="protein sequence ID" value="KAK2549013.1"/>
    <property type="molecule type" value="Genomic_DNA"/>
</dbReference>
<dbReference type="Proteomes" id="UP001249851">
    <property type="component" value="Unassembled WGS sequence"/>
</dbReference>
<keyword evidence="4" id="KW-1185">Reference proteome</keyword>
<dbReference type="InterPro" id="IPR036397">
    <property type="entry name" value="RNaseH_sf"/>
</dbReference>
<proteinExistence type="predicted"/>
<dbReference type="Pfam" id="PF13358">
    <property type="entry name" value="DDE_3"/>
    <property type="match status" value="1"/>
</dbReference>
<dbReference type="GO" id="GO:0006355">
    <property type="term" value="P:regulation of DNA-templated transcription"/>
    <property type="evidence" value="ECO:0007669"/>
    <property type="project" value="InterPro"/>
</dbReference>
<dbReference type="PROSITE" id="PS51057">
    <property type="entry name" value="PAIRED_2"/>
    <property type="match status" value="1"/>
</dbReference>
<dbReference type="InterPro" id="IPR001523">
    <property type="entry name" value="Paired_dom"/>
</dbReference>
<evidence type="ECO:0000256" key="1">
    <source>
        <dbReference type="ARBA" id="ARBA00022724"/>
    </source>
</evidence>
<comment type="caution">
    <text evidence="3">The sequence shown here is derived from an EMBL/GenBank/DDBJ whole genome shotgun (WGS) entry which is preliminary data.</text>
</comment>
<keyword evidence="1" id="KW-0563">Paired box</keyword>
<feature type="domain" description="Paired" evidence="2">
    <location>
        <begin position="1"/>
        <end position="119"/>
    </location>
</feature>
<dbReference type="Gene3D" id="1.10.10.10">
    <property type="entry name" value="Winged helix-like DNA-binding domain superfamily/Winged helix DNA-binding domain"/>
    <property type="match status" value="2"/>
</dbReference>
<sequence length="338" mass="38449">MANVHYNRTTTLERREKIIALWTSGSKQAEIAEEVGLSPQTVSNIVNKFLQRGTYFPGKPGCKERTVSTPDVVEFVEYSKLTKPSSYTSEIRRALVGNGICAAANAPSRSTISDILRKDLNFTFKKLSVCPEESLSEENRIKTLDYIMFMAGVDPLRVHFFDESSVTKTTPNRIYGHSTKGQPAIEVKRYSSNCTYTVNLLHSCFGIDYSNILEGPSNGLKMLHFFEESMDIVDPVYSNPVLANGDIVVMDNCGFHHGRLAENELRRMLRQRGIELVFEPPYSPDFNTCEFCFRHMKSFLRKHEQFSINYTELATIEALQTIMPIMSQKFFQHCGFVI</sequence>
<dbReference type="SMART" id="SM00351">
    <property type="entry name" value="PAX"/>
    <property type="match status" value="1"/>
</dbReference>
<gene>
    <name evidence="3" type="ORF">P5673_030642</name>
</gene>
<dbReference type="Pfam" id="PF00292">
    <property type="entry name" value="PAX"/>
    <property type="match status" value="1"/>
</dbReference>
<dbReference type="InterPro" id="IPR038717">
    <property type="entry name" value="Tc1-like_DDE_dom"/>
</dbReference>
<dbReference type="PANTHER" id="PTHR46564">
    <property type="entry name" value="TRANSPOSASE"/>
    <property type="match status" value="1"/>
</dbReference>
<evidence type="ECO:0000259" key="2">
    <source>
        <dbReference type="PROSITE" id="PS51057"/>
    </source>
</evidence>
<reference evidence="3" key="2">
    <citation type="journal article" date="2023" name="Science">
        <title>Genomic signatures of disease resistance in endangered staghorn corals.</title>
        <authorList>
            <person name="Vollmer S.V."/>
            <person name="Selwyn J.D."/>
            <person name="Despard B.A."/>
            <person name="Roesel C.L."/>
        </authorList>
    </citation>
    <scope>NUCLEOTIDE SEQUENCE</scope>
    <source>
        <strain evidence="3">K2</strain>
    </source>
</reference>
<dbReference type="InterPro" id="IPR036388">
    <property type="entry name" value="WH-like_DNA-bd_sf"/>
</dbReference>
<dbReference type="AlphaFoldDB" id="A0AAD9PUB6"/>
<evidence type="ECO:0000313" key="3">
    <source>
        <dbReference type="EMBL" id="KAK2549013.1"/>
    </source>
</evidence>
<dbReference type="GO" id="GO:0003677">
    <property type="term" value="F:DNA binding"/>
    <property type="evidence" value="ECO:0007669"/>
    <property type="project" value="InterPro"/>
</dbReference>
<dbReference type="InterPro" id="IPR009057">
    <property type="entry name" value="Homeodomain-like_sf"/>
</dbReference>
<organism evidence="3 4">
    <name type="scientific">Acropora cervicornis</name>
    <name type="common">Staghorn coral</name>
    <dbReference type="NCBI Taxonomy" id="6130"/>
    <lineage>
        <taxon>Eukaryota</taxon>
        <taxon>Metazoa</taxon>
        <taxon>Cnidaria</taxon>
        <taxon>Anthozoa</taxon>
        <taxon>Hexacorallia</taxon>
        <taxon>Scleractinia</taxon>
        <taxon>Astrocoeniina</taxon>
        <taxon>Acroporidae</taxon>
        <taxon>Acropora</taxon>
    </lineage>
</organism>
<reference evidence="3" key="1">
    <citation type="journal article" date="2023" name="G3 (Bethesda)">
        <title>Whole genome assembly and annotation of the endangered Caribbean coral Acropora cervicornis.</title>
        <authorList>
            <person name="Selwyn J.D."/>
            <person name="Vollmer S.V."/>
        </authorList>
    </citation>
    <scope>NUCLEOTIDE SEQUENCE</scope>
    <source>
        <strain evidence="3">K2</strain>
    </source>
</reference>
<evidence type="ECO:0000313" key="4">
    <source>
        <dbReference type="Proteomes" id="UP001249851"/>
    </source>
</evidence>
<name>A0AAD9PUB6_ACRCE</name>
<accession>A0AAD9PUB6</accession>
<protein>
    <submittedName>
        <fullName evidence="3">Paired box protein 1-like protein</fullName>
    </submittedName>
</protein>